<reference evidence="1 2" key="1">
    <citation type="journal article" date="2014" name="Int. J. Syst. Evol. Microbiol.">
        <title>Phaeodactylibacter xiamenensis gen. nov., sp. nov., a member of the family Saprospiraceae isolated from the marine alga Phaeodactylum tricornutum.</title>
        <authorList>
            <person name="Chen Z.Jr."/>
            <person name="Lei X."/>
            <person name="Lai Q."/>
            <person name="Li Y."/>
            <person name="Zhang B."/>
            <person name="Zhang J."/>
            <person name="Zhang H."/>
            <person name="Yang L."/>
            <person name="Zheng W."/>
            <person name="Tian Y."/>
            <person name="Yu Z."/>
            <person name="Xu H.Jr."/>
            <person name="Zheng T."/>
        </authorList>
    </citation>
    <scope>NUCLEOTIDE SEQUENCE [LARGE SCALE GENOMIC DNA]</scope>
    <source>
        <strain evidence="1 2">KD52</strain>
    </source>
</reference>
<keyword evidence="2" id="KW-1185">Reference proteome</keyword>
<protein>
    <submittedName>
        <fullName evidence="1">Uncharacterized protein</fullName>
    </submittedName>
</protein>
<proteinExistence type="predicted"/>
<evidence type="ECO:0000313" key="2">
    <source>
        <dbReference type="Proteomes" id="UP000029736"/>
    </source>
</evidence>
<dbReference type="EMBL" id="JPOS01000038">
    <property type="protein sequence ID" value="KGE87336.1"/>
    <property type="molecule type" value="Genomic_DNA"/>
</dbReference>
<sequence length="95" mass="11606">MTKRSIQRRLLKARISLNHTIQKILDINRNRKKLEYSRQAEVREQHLNEELRVLNKMAEYQDRLIKHYERTLTLKKVRHTTVERTTSHHQQPTLP</sequence>
<gene>
    <name evidence="1" type="ORF">IX84_17080</name>
</gene>
<dbReference type="Proteomes" id="UP000029736">
    <property type="component" value="Unassembled WGS sequence"/>
</dbReference>
<accession>A0A098S5P3</accession>
<comment type="caution">
    <text evidence="1">The sequence shown here is derived from an EMBL/GenBank/DDBJ whole genome shotgun (WGS) entry which is preliminary data.</text>
</comment>
<dbReference type="AlphaFoldDB" id="A0A098S5P3"/>
<dbReference type="OrthoDB" id="1495570at2"/>
<dbReference type="RefSeq" id="WP_044223058.1">
    <property type="nucleotide sequence ID" value="NZ_CAKZLC010000517.1"/>
</dbReference>
<name>A0A098S5P3_9BACT</name>
<evidence type="ECO:0000313" key="1">
    <source>
        <dbReference type="EMBL" id="KGE87336.1"/>
    </source>
</evidence>
<organism evidence="1 2">
    <name type="scientific">Phaeodactylibacter xiamenensis</name>
    <dbReference type="NCBI Taxonomy" id="1524460"/>
    <lineage>
        <taxon>Bacteria</taxon>
        <taxon>Pseudomonadati</taxon>
        <taxon>Bacteroidota</taxon>
        <taxon>Saprospiria</taxon>
        <taxon>Saprospirales</taxon>
        <taxon>Haliscomenobacteraceae</taxon>
        <taxon>Phaeodactylibacter</taxon>
    </lineage>
</organism>